<evidence type="ECO:0000313" key="1">
    <source>
        <dbReference type="EMBL" id="CAG8783433.1"/>
    </source>
</evidence>
<dbReference type="OrthoDB" id="2487251at2759"/>
<accession>A0A9N9JHY3</accession>
<keyword evidence="2" id="KW-1185">Reference proteome</keyword>
<dbReference type="Proteomes" id="UP000789405">
    <property type="component" value="Unassembled WGS sequence"/>
</dbReference>
<dbReference type="AlphaFoldDB" id="A0A9N9JHY3"/>
<proteinExistence type="predicted"/>
<comment type="caution">
    <text evidence="1">The sequence shown here is derived from an EMBL/GenBank/DDBJ whole genome shotgun (WGS) entry which is preliminary data.</text>
</comment>
<gene>
    <name evidence="1" type="ORF">DERYTH_LOCUS19931</name>
</gene>
<dbReference type="EMBL" id="CAJVPY010022654">
    <property type="protein sequence ID" value="CAG8783433.1"/>
    <property type="molecule type" value="Genomic_DNA"/>
</dbReference>
<reference evidence="1" key="1">
    <citation type="submission" date="2021-06" db="EMBL/GenBank/DDBJ databases">
        <authorList>
            <person name="Kallberg Y."/>
            <person name="Tangrot J."/>
            <person name="Rosling A."/>
        </authorList>
    </citation>
    <scope>NUCLEOTIDE SEQUENCE</scope>
    <source>
        <strain evidence="1">MA453B</strain>
    </source>
</reference>
<protein>
    <submittedName>
        <fullName evidence="1">22401_t:CDS:1</fullName>
    </submittedName>
</protein>
<organism evidence="1 2">
    <name type="scientific">Dentiscutata erythropus</name>
    <dbReference type="NCBI Taxonomy" id="1348616"/>
    <lineage>
        <taxon>Eukaryota</taxon>
        <taxon>Fungi</taxon>
        <taxon>Fungi incertae sedis</taxon>
        <taxon>Mucoromycota</taxon>
        <taxon>Glomeromycotina</taxon>
        <taxon>Glomeromycetes</taxon>
        <taxon>Diversisporales</taxon>
        <taxon>Gigasporaceae</taxon>
        <taxon>Dentiscutata</taxon>
    </lineage>
</organism>
<name>A0A9N9JHY3_9GLOM</name>
<sequence length="211" mass="24468">MINERLNEIVDDEVLDNIVNERLDEQLNERINEQSDERLSVRATEKENAVINISDEENALNELSEDEGISRSLPNDEVISRSLPEDGVVYRSLPEDRTAGRRLPENFSDIRPNKRHKPSVLMATTMGTNTQSFLDKHDSKPKSKHTLWNRNNIPKTSAHEIYRSVATKSLERYHNDMKSQLNKHNKKFNNKYNVGDLVYLKISDIDRTHTD</sequence>
<evidence type="ECO:0000313" key="2">
    <source>
        <dbReference type="Proteomes" id="UP000789405"/>
    </source>
</evidence>